<feature type="region of interest" description="Disordered" evidence="1">
    <location>
        <begin position="249"/>
        <end position="280"/>
    </location>
</feature>
<evidence type="ECO:0000256" key="1">
    <source>
        <dbReference type="SAM" id="MobiDB-lite"/>
    </source>
</evidence>
<evidence type="ECO:0008006" key="7">
    <source>
        <dbReference type="Google" id="ProtNLM"/>
    </source>
</evidence>
<dbReference type="EMBL" id="LR798406">
    <property type="protein sequence ID" value="CAB5230227.1"/>
    <property type="molecule type" value="Genomic_DNA"/>
</dbReference>
<dbReference type="EMBL" id="LR797052">
    <property type="protein sequence ID" value="CAB4184330.1"/>
    <property type="molecule type" value="Genomic_DNA"/>
</dbReference>
<organism evidence="5">
    <name type="scientific">uncultured Caudovirales phage</name>
    <dbReference type="NCBI Taxonomy" id="2100421"/>
    <lineage>
        <taxon>Viruses</taxon>
        <taxon>Duplodnaviria</taxon>
        <taxon>Heunggongvirae</taxon>
        <taxon>Uroviricota</taxon>
        <taxon>Caudoviricetes</taxon>
        <taxon>Peduoviridae</taxon>
        <taxon>Maltschvirus</taxon>
        <taxon>Maltschvirus maltsch</taxon>
    </lineage>
</organism>
<evidence type="ECO:0000313" key="5">
    <source>
        <dbReference type="EMBL" id="CAB4215456.1"/>
    </source>
</evidence>
<evidence type="ECO:0000313" key="4">
    <source>
        <dbReference type="EMBL" id="CAB4202238.1"/>
    </source>
</evidence>
<proteinExistence type="predicted"/>
<dbReference type="EMBL" id="LR797318">
    <property type="protein sequence ID" value="CAB4202238.1"/>
    <property type="molecule type" value="Genomic_DNA"/>
</dbReference>
<protein>
    <recommendedName>
        <fullName evidence="7">Scaffolding protein</fullName>
    </recommendedName>
</protein>
<feature type="compositionally biased region" description="Basic and acidic residues" evidence="1">
    <location>
        <begin position="54"/>
        <end position="107"/>
    </location>
</feature>
<evidence type="ECO:0000313" key="2">
    <source>
        <dbReference type="EMBL" id="CAB4179129.1"/>
    </source>
</evidence>
<name>A0A6J5SLM0_9CAUD</name>
<feature type="compositionally biased region" description="Basic and acidic residues" evidence="1">
    <location>
        <begin position="121"/>
        <end position="131"/>
    </location>
</feature>
<feature type="compositionally biased region" description="Basic and acidic residues" evidence="1">
    <location>
        <begin position="249"/>
        <end position="261"/>
    </location>
</feature>
<dbReference type="EMBL" id="LR797424">
    <property type="protein sequence ID" value="CAB4215456.1"/>
    <property type="molecule type" value="Genomic_DNA"/>
</dbReference>
<feature type="region of interest" description="Disordered" evidence="1">
    <location>
        <begin position="32"/>
        <end position="131"/>
    </location>
</feature>
<dbReference type="EMBL" id="LR796978">
    <property type="protein sequence ID" value="CAB4179129.1"/>
    <property type="molecule type" value="Genomic_DNA"/>
</dbReference>
<reference evidence="5" key="1">
    <citation type="submission" date="2020-05" db="EMBL/GenBank/DDBJ databases">
        <authorList>
            <person name="Chiriac C."/>
            <person name="Salcher M."/>
            <person name="Ghai R."/>
            <person name="Kavagutti S V."/>
        </authorList>
    </citation>
    <scope>NUCLEOTIDE SEQUENCE</scope>
</reference>
<evidence type="ECO:0000313" key="6">
    <source>
        <dbReference type="EMBL" id="CAB5230227.1"/>
    </source>
</evidence>
<sequence>MLETQDAQVTDQSKQAGTIVTSENLADFNANKLSLASESSPTEAEVDENPSEPAAKKGQSEPKLAEDEATGTEEKKQNPKLEKRFSELTRARKEAESRAEELEKRLVALESNKAPVQAEPQDNRKPTPDDFKDAFEYAEALASWSAENALARREQEVKQKEVEAKRNTVIKTWQEKLETTKAEFSDYEDMVASSTVKVNDTVRDAIIESDVGPRILYEIASDDEMAEKLSTMTTSSALKLIGKLEARFEKTEEPPKAERKTVAAKSNAPEPIRPLRSTGGVADVAMDGEKLSFQQWKAGRLAGKIR</sequence>
<accession>A0A6J5SLM0</accession>
<feature type="compositionally biased region" description="Polar residues" evidence="1">
    <location>
        <begin position="32"/>
        <end position="42"/>
    </location>
</feature>
<evidence type="ECO:0000313" key="3">
    <source>
        <dbReference type="EMBL" id="CAB4184330.1"/>
    </source>
</evidence>
<gene>
    <name evidence="2" type="ORF">UFOVP1022_41</name>
    <name evidence="3" type="ORF">UFOVP1110_57</name>
    <name evidence="4" type="ORF">UFOVP1378_2</name>
    <name evidence="5" type="ORF">UFOVP1474_27</name>
    <name evidence="6" type="ORF">UFOVP1561_43</name>
</gene>